<proteinExistence type="predicted"/>
<dbReference type="EMBL" id="MPKY01000001">
    <property type="protein sequence ID" value="OJT01232.1"/>
    <property type="molecule type" value="Genomic_DNA"/>
</dbReference>
<dbReference type="RefSeq" id="WP_072677995.1">
    <property type="nucleotide sequence ID" value="NZ_MPKY01000001.1"/>
</dbReference>
<dbReference type="Gene3D" id="3.30.2000.20">
    <property type="match status" value="1"/>
</dbReference>
<organism evidence="1 2">
    <name type="scientific">Marinobacter nauticus</name>
    <name type="common">Marinobacter hydrocarbonoclasticus</name>
    <name type="synonym">Marinobacter aquaeolei</name>
    <dbReference type="NCBI Taxonomy" id="2743"/>
    <lineage>
        <taxon>Bacteria</taxon>
        <taxon>Pseudomonadati</taxon>
        <taxon>Pseudomonadota</taxon>
        <taxon>Gammaproteobacteria</taxon>
        <taxon>Pseudomonadales</taxon>
        <taxon>Marinobacteraceae</taxon>
        <taxon>Marinobacter</taxon>
    </lineage>
</organism>
<dbReference type="AlphaFoldDB" id="A0A1M2V0Y5"/>
<evidence type="ECO:0000313" key="1">
    <source>
        <dbReference type="EMBL" id="OJT01232.1"/>
    </source>
</evidence>
<dbReference type="OrthoDB" id="6649503at2"/>
<gene>
    <name evidence="1" type="ORF">BEE62_14885</name>
</gene>
<accession>A0A1M2V0Y5</accession>
<sequence length="132" mass="14346">MTFEEIRVAVESKIAAFTDAPIAFDNVPNSPAVVAAMNTKNNWLRLTIQHGASFTAGMGQNPCTRRTGVVFIQIFTNRDIGSKPAMELASALAAHIEHWQQGRLSTQAASLNRVGPQDGWYQANVSCPFLAD</sequence>
<protein>
    <submittedName>
        <fullName evidence="1">Uncharacterized protein</fullName>
    </submittedName>
</protein>
<reference evidence="1" key="1">
    <citation type="submission" date="2016-11" db="EMBL/GenBank/DDBJ databases">
        <title>Draft Genome Sequence of Marinobacter hydrocarbonoclasticus strain STW2, a polyaromatic aromatic hydrocarbon degrading and denitrifying bacterium from rhizosphere of Seagrass Enhalus acodoides.</title>
        <authorList>
            <person name="Ling J."/>
            <person name="Dong J."/>
        </authorList>
    </citation>
    <scope>NUCLEOTIDE SEQUENCE [LARGE SCALE GENOMIC DNA]</scope>
    <source>
        <strain evidence="1">STW2</strain>
    </source>
</reference>
<keyword evidence="2" id="KW-1185">Reference proteome</keyword>
<dbReference type="Proteomes" id="UP000183986">
    <property type="component" value="Unassembled WGS sequence"/>
</dbReference>
<comment type="caution">
    <text evidence="1">The sequence shown here is derived from an EMBL/GenBank/DDBJ whole genome shotgun (WGS) entry which is preliminary data.</text>
</comment>
<name>A0A1M2V0Y5_MARNT</name>
<evidence type="ECO:0000313" key="2">
    <source>
        <dbReference type="Proteomes" id="UP000183986"/>
    </source>
</evidence>